<keyword evidence="1" id="KW-1133">Transmembrane helix</keyword>
<evidence type="ECO:0000313" key="2">
    <source>
        <dbReference type="EMBL" id="HGG02025.1"/>
    </source>
</evidence>
<dbReference type="Pfam" id="PF13430">
    <property type="entry name" value="DUF4112"/>
    <property type="match status" value="1"/>
</dbReference>
<dbReference type="AlphaFoldDB" id="A0A7C3ZLR7"/>
<dbReference type="InterPro" id="IPR025187">
    <property type="entry name" value="DUF4112"/>
</dbReference>
<protein>
    <submittedName>
        <fullName evidence="2">DUF4112 domain-containing protein</fullName>
    </submittedName>
</protein>
<sequence>MNLEKNAKTATTLKRLRTLAHILDNAIPIPGTPYRIGIDPILGLIPGGGDIAGAILSAYIVFSAGMLGAPKDSLVQMLLNIVLESVVGTVPVVGDLFDATWKANVKNLELLETHLQATPTDATRGETLSTPAPKWFIWAVVAVVVLVALAIALAGIAIITLVVNLLFRGG</sequence>
<accession>A0A7C3ZLR7</accession>
<proteinExistence type="predicted"/>
<evidence type="ECO:0000256" key="1">
    <source>
        <dbReference type="SAM" id="Phobius"/>
    </source>
</evidence>
<name>A0A7C3ZLR7_9CYAN</name>
<keyword evidence="1" id="KW-0472">Membrane</keyword>
<feature type="transmembrane region" description="Helical" evidence="1">
    <location>
        <begin position="135"/>
        <end position="167"/>
    </location>
</feature>
<dbReference type="PANTHER" id="PTHR35519:SF2">
    <property type="entry name" value="PH DOMAIN PROTEIN"/>
    <property type="match status" value="1"/>
</dbReference>
<feature type="transmembrane region" description="Helical" evidence="1">
    <location>
        <begin position="41"/>
        <end position="62"/>
    </location>
</feature>
<gene>
    <name evidence="2" type="ORF">ENR15_15630</name>
</gene>
<dbReference type="EMBL" id="DSPX01000159">
    <property type="protein sequence ID" value="HGG02025.1"/>
    <property type="molecule type" value="Genomic_DNA"/>
</dbReference>
<comment type="caution">
    <text evidence="2">The sequence shown here is derived from an EMBL/GenBank/DDBJ whole genome shotgun (WGS) entry which is preliminary data.</text>
</comment>
<organism evidence="2">
    <name type="scientific">Planktothricoides sp. SpSt-374</name>
    <dbReference type="NCBI Taxonomy" id="2282167"/>
    <lineage>
        <taxon>Bacteria</taxon>
        <taxon>Bacillati</taxon>
        <taxon>Cyanobacteriota</taxon>
        <taxon>Cyanophyceae</taxon>
        <taxon>Oscillatoriophycideae</taxon>
        <taxon>Oscillatoriales</taxon>
        <taxon>Oscillatoriaceae</taxon>
        <taxon>Planktothricoides</taxon>
    </lineage>
</organism>
<keyword evidence="1" id="KW-0812">Transmembrane</keyword>
<dbReference type="PANTHER" id="PTHR35519">
    <property type="entry name" value="MEMBRANE PROTEINS"/>
    <property type="match status" value="1"/>
</dbReference>
<reference evidence="2" key="1">
    <citation type="journal article" date="2020" name="mSystems">
        <title>Genome- and Community-Level Interaction Insights into Carbon Utilization and Element Cycling Functions of Hydrothermarchaeota in Hydrothermal Sediment.</title>
        <authorList>
            <person name="Zhou Z."/>
            <person name="Liu Y."/>
            <person name="Xu W."/>
            <person name="Pan J."/>
            <person name="Luo Z.H."/>
            <person name="Li M."/>
        </authorList>
    </citation>
    <scope>NUCLEOTIDE SEQUENCE [LARGE SCALE GENOMIC DNA]</scope>
    <source>
        <strain evidence="2">SpSt-374</strain>
    </source>
</reference>